<keyword evidence="3" id="KW-1185">Reference proteome</keyword>
<name>A0A3G3BVX7_9CAUD</name>
<accession>A0A3G3BVX7</accession>
<dbReference type="Proteomes" id="UP000275028">
    <property type="component" value="Segment"/>
</dbReference>
<protein>
    <submittedName>
        <fullName evidence="2">Helix-turn-helix domain protein</fullName>
    </submittedName>
</protein>
<dbReference type="EMBL" id="MH884509">
    <property type="protein sequence ID" value="AYP68413.1"/>
    <property type="molecule type" value="Genomic_DNA"/>
</dbReference>
<proteinExistence type="predicted"/>
<sequence length="76" mass="8554">MGQAQQLELLEKQLEGYPVALDPGQVAEVLGVSRRYVDQLLTAGKLQHFVLDETKQRKEKRVTKAALIAFMSNNKN</sequence>
<reference evidence="2 3" key="1">
    <citation type="submission" date="2018-09" db="EMBL/GenBank/DDBJ databases">
        <title>Comparative Genomic Analysis of Eight Novel Haloalkaliphilic Bacteriophages from Lake Elmenteita, Kenya.</title>
        <authorList>
            <person name="Akhwale J.K."/>
        </authorList>
    </citation>
    <scope>NUCLEOTIDE SEQUENCE [LARGE SCALE GENOMIC DNA]</scope>
</reference>
<evidence type="ECO:0000313" key="2">
    <source>
        <dbReference type="EMBL" id="AYP68413.1"/>
    </source>
</evidence>
<gene>
    <name evidence="2" type="ORF">BboS125_00044</name>
</gene>
<organism evidence="2 3">
    <name type="scientific">Bacillus phage vB_BboS-125</name>
    <dbReference type="NCBI Taxonomy" id="2419618"/>
    <lineage>
        <taxon>Viruses</taxon>
        <taxon>Duplodnaviria</taxon>
        <taxon>Heunggongvirae</taxon>
        <taxon>Uroviricota</taxon>
        <taxon>Caudoviricetes</taxon>
        <taxon>Elmenteitavirus</taxon>
        <taxon>Elmenteitavirus ev125</taxon>
    </lineage>
</organism>
<feature type="domain" description="Helix-turn-helix" evidence="1">
    <location>
        <begin position="21"/>
        <end position="74"/>
    </location>
</feature>
<evidence type="ECO:0000313" key="3">
    <source>
        <dbReference type="Proteomes" id="UP000275028"/>
    </source>
</evidence>
<dbReference type="InterPro" id="IPR041657">
    <property type="entry name" value="HTH_17"/>
</dbReference>
<evidence type="ECO:0000259" key="1">
    <source>
        <dbReference type="Pfam" id="PF12728"/>
    </source>
</evidence>
<dbReference type="Pfam" id="PF12728">
    <property type="entry name" value="HTH_17"/>
    <property type="match status" value="1"/>
</dbReference>